<evidence type="ECO:0000313" key="1">
    <source>
        <dbReference type="EMBL" id="KAF5771115.1"/>
    </source>
</evidence>
<protein>
    <submittedName>
        <fullName evidence="1">Uncharacterized protein</fullName>
    </submittedName>
</protein>
<evidence type="ECO:0000313" key="2">
    <source>
        <dbReference type="Proteomes" id="UP000215914"/>
    </source>
</evidence>
<reference evidence="1" key="2">
    <citation type="submission" date="2020-06" db="EMBL/GenBank/DDBJ databases">
        <title>Helianthus annuus Genome sequencing and assembly Release 2.</title>
        <authorList>
            <person name="Gouzy J."/>
            <person name="Langlade N."/>
            <person name="Munos S."/>
        </authorList>
    </citation>
    <scope>NUCLEOTIDE SEQUENCE</scope>
    <source>
        <tissue evidence="1">Leaves</tissue>
    </source>
</reference>
<accession>A0A9K3H8L4</accession>
<proteinExistence type="predicted"/>
<dbReference type="AlphaFoldDB" id="A0A9K3H8L4"/>
<sequence length="42" mass="5003">MTTFLQETTQISRQCNIRVRRSFPQTPMQCLGYQRSHISWAT</sequence>
<dbReference type="Gramene" id="mRNA:HanXRQr2_Chr14g0667001">
    <property type="protein sequence ID" value="mRNA:HanXRQr2_Chr14g0667001"/>
    <property type="gene ID" value="HanXRQr2_Chr14g0667001"/>
</dbReference>
<gene>
    <name evidence="1" type="ORF">HanXRQr2_Chr14g0667001</name>
</gene>
<name>A0A9K3H8L4_HELAN</name>
<organism evidence="1 2">
    <name type="scientific">Helianthus annuus</name>
    <name type="common">Common sunflower</name>
    <dbReference type="NCBI Taxonomy" id="4232"/>
    <lineage>
        <taxon>Eukaryota</taxon>
        <taxon>Viridiplantae</taxon>
        <taxon>Streptophyta</taxon>
        <taxon>Embryophyta</taxon>
        <taxon>Tracheophyta</taxon>
        <taxon>Spermatophyta</taxon>
        <taxon>Magnoliopsida</taxon>
        <taxon>eudicotyledons</taxon>
        <taxon>Gunneridae</taxon>
        <taxon>Pentapetalae</taxon>
        <taxon>asterids</taxon>
        <taxon>campanulids</taxon>
        <taxon>Asterales</taxon>
        <taxon>Asteraceae</taxon>
        <taxon>Asteroideae</taxon>
        <taxon>Heliantheae alliance</taxon>
        <taxon>Heliantheae</taxon>
        <taxon>Helianthus</taxon>
    </lineage>
</organism>
<keyword evidence="2" id="KW-1185">Reference proteome</keyword>
<comment type="caution">
    <text evidence="1">The sequence shown here is derived from an EMBL/GenBank/DDBJ whole genome shotgun (WGS) entry which is preliminary data.</text>
</comment>
<reference evidence="1" key="1">
    <citation type="journal article" date="2017" name="Nature">
        <title>The sunflower genome provides insights into oil metabolism, flowering and Asterid evolution.</title>
        <authorList>
            <person name="Badouin H."/>
            <person name="Gouzy J."/>
            <person name="Grassa C.J."/>
            <person name="Murat F."/>
            <person name="Staton S.E."/>
            <person name="Cottret L."/>
            <person name="Lelandais-Briere C."/>
            <person name="Owens G.L."/>
            <person name="Carrere S."/>
            <person name="Mayjonade B."/>
            <person name="Legrand L."/>
            <person name="Gill N."/>
            <person name="Kane N.C."/>
            <person name="Bowers J.E."/>
            <person name="Hubner S."/>
            <person name="Bellec A."/>
            <person name="Berard A."/>
            <person name="Berges H."/>
            <person name="Blanchet N."/>
            <person name="Boniface M.C."/>
            <person name="Brunel D."/>
            <person name="Catrice O."/>
            <person name="Chaidir N."/>
            <person name="Claudel C."/>
            <person name="Donnadieu C."/>
            <person name="Faraut T."/>
            <person name="Fievet G."/>
            <person name="Helmstetter N."/>
            <person name="King M."/>
            <person name="Knapp S.J."/>
            <person name="Lai Z."/>
            <person name="Le Paslier M.C."/>
            <person name="Lippi Y."/>
            <person name="Lorenzon L."/>
            <person name="Mandel J.R."/>
            <person name="Marage G."/>
            <person name="Marchand G."/>
            <person name="Marquand E."/>
            <person name="Bret-Mestries E."/>
            <person name="Morien E."/>
            <person name="Nambeesan S."/>
            <person name="Nguyen T."/>
            <person name="Pegot-Espagnet P."/>
            <person name="Pouilly N."/>
            <person name="Raftis F."/>
            <person name="Sallet E."/>
            <person name="Schiex T."/>
            <person name="Thomas J."/>
            <person name="Vandecasteele C."/>
            <person name="Vares D."/>
            <person name="Vear F."/>
            <person name="Vautrin S."/>
            <person name="Crespi M."/>
            <person name="Mangin B."/>
            <person name="Burke J.M."/>
            <person name="Salse J."/>
            <person name="Munos S."/>
            <person name="Vincourt P."/>
            <person name="Rieseberg L.H."/>
            <person name="Langlade N.B."/>
        </authorList>
    </citation>
    <scope>NUCLEOTIDE SEQUENCE</scope>
    <source>
        <tissue evidence="1">Leaves</tissue>
    </source>
</reference>
<dbReference type="EMBL" id="MNCJ02000329">
    <property type="protein sequence ID" value="KAF5771115.1"/>
    <property type="molecule type" value="Genomic_DNA"/>
</dbReference>
<dbReference type="Proteomes" id="UP000215914">
    <property type="component" value="Unassembled WGS sequence"/>
</dbReference>